<dbReference type="Proteomes" id="UP000799750">
    <property type="component" value="Unassembled WGS sequence"/>
</dbReference>
<evidence type="ECO:0000256" key="1">
    <source>
        <dbReference type="ARBA" id="ARBA00007009"/>
    </source>
</evidence>
<dbReference type="InterPro" id="IPR029063">
    <property type="entry name" value="SAM-dependent_MTases_sf"/>
</dbReference>
<dbReference type="Pfam" id="PF03059">
    <property type="entry name" value="NAS"/>
    <property type="match status" value="1"/>
</dbReference>
<name>A0A6A6QJW2_9PEZI</name>
<dbReference type="PANTHER" id="PTHR32266:SF12">
    <property type="entry name" value="NICOTIANAMINE SYNTHASE 3"/>
    <property type="match status" value="1"/>
</dbReference>
<evidence type="ECO:0000256" key="3">
    <source>
        <dbReference type="ARBA" id="ARBA00022691"/>
    </source>
</evidence>
<reference evidence="4" key="1">
    <citation type="journal article" date="2020" name="Stud. Mycol.">
        <title>101 Dothideomycetes genomes: a test case for predicting lifestyles and emergence of pathogens.</title>
        <authorList>
            <person name="Haridas S."/>
            <person name="Albert R."/>
            <person name="Binder M."/>
            <person name="Bloem J."/>
            <person name="Labutti K."/>
            <person name="Salamov A."/>
            <person name="Andreopoulos B."/>
            <person name="Baker S."/>
            <person name="Barry K."/>
            <person name="Bills G."/>
            <person name="Bluhm B."/>
            <person name="Cannon C."/>
            <person name="Castanera R."/>
            <person name="Culley D."/>
            <person name="Daum C."/>
            <person name="Ezra D."/>
            <person name="Gonzalez J."/>
            <person name="Henrissat B."/>
            <person name="Kuo A."/>
            <person name="Liang C."/>
            <person name="Lipzen A."/>
            <person name="Lutzoni F."/>
            <person name="Magnuson J."/>
            <person name="Mondo S."/>
            <person name="Nolan M."/>
            <person name="Ohm R."/>
            <person name="Pangilinan J."/>
            <person name="Park H.-J."/>
            <person name="Ramirez L."/>
            <person name="Alfaro M."/>
            <person name="Sun H."/>
            <person name="Tritt A."/>
            <person name="Yoshinaga Y."/>
            <person name="Zwiers L.-H."/>
            <person name="Turgeon B."/>
            <person name="Goodwin S."/>
            <person name="Spatafora J."/>
            <person name="Crous P."/>
            <person name="Grigoriev I."/>
        </authorList>
    </citation>
    <scope>NUCLEOTIDE SEQUENCE</scope>
    <source>
        <strain evidence="4">CBS 269.34</strain>
    </source>
</reference>
<evidence type="ECO:0000313" key="4">
    <source>
        <dbReference type="EMBL" id="KAF2492306.1"/>
    </source>
</evidence>
<dbReference type="Gene3D" id="3.40.50.150">
    <property type="entry name" value="Vaccinia Virus protein VP39"/>
    <property type="match status" value="1"/>
</dbReference>
<dbReference type="OrthoDB" id="1858069at2759"/>
<proteinExistence type="inferred from homology"/>
<gene>
    <name evidence="4" type="ORF">BU16DRAFT_529651</name>
</gene>
<dbReference type="GO" id="GO:0030410">
    <property type="term" value="F:nicotianamine synthase activity"/>
    <property type="evidence" value="ECO:0007669"/>
    <property type="project" value="InterPro"/>
</dbReference>
<accession>A0A6A6QJW2</accession>
<dbReference type="AlphaFoldDB" id="A0A6A6QJW2"/>
<evidence type="ECO:0000256" key="2">
    <source>
        <dbReference type="ARBA" id="ARBA00022679"/>
    </source>
</evidence>
<dbReference type="GO" id="GO:0030418">
    <property type="term" value="P:nicotianamine biosynthetic process"/>
    <property type="evidence" value="ECO:0007669"/>
    <property type="project" value="InterPro"/>
</dbReference>
<sequence length="282" mass="31242">MPGLKDNSHAEDAAAITTAISTIYHNISLLRDLNPRDEVNTLFSELVSICIRPYHPTVVSNVLSSLKTKAAHIRELCSSAEGALERHWAKRMLRFDEKLEPEPLRSFPYYSNYVDLCNLECNAIIAVTSHTPKQIAFIGSGPLPLTSFCVADRFLHARIHNVDRDADAIALSKELAKRHGYPNMTFAHEDAADCASLWEFDVVSVAALVGMSADEKAVILSGVARRMRKGALLCVRSAHSLRALLYPVVAPETLLETGMLELVVEIHPWNHVVNSILLLRVL</sequence>
<dbReference type="PROSITE" id="PS51142">
    <property type="entry name" value="NAS"/>
    <property type="match status" value="1"/>
</dbReference>
<dbReference type="CDD" id="cd02440">
    <property type="entry name" value="AdoMet_MTases"/>
    <property type="match status" value="1"/>
</dbReference>
<evidence type="ECO:0000313" key="5">
    <source>
        <dbReference type="Proteomes" id="UP000799750"/>
    </source>
</evidence>
<comment type="similarity">
    <text evidence="1">Belongs to the nicotianamine synthase (NAS)-like family.</text>
</comment>
<keyword evidence="5" id="KW-1185">Reference proteome</keyword>
<dbReference type="EMBL" id="MU004194">
    <property type="protein sequence ID" value="KAF2492306.1"/>
    <property type="molecule type" value="Genomic_DNA"/>
</dbReference>
<organism evidence="4 5">
    <name type="scientific">Lophium mytilinum</name>
    <dbReference type="NCBI Taxonomy" id="390894"/>
    <lineage>
        <taxon>Eukaryota</taxon>
        <taxon>Fungi</taxon>
        <taxon>Dikarya</taxon>
        <taxon>Ascomycota</taxon>
        <taxon>Pezizomycotina</taxon>
        <taxon>Dothideomycetes</taxon>
        <taxon>Pleosporomycetidae</taxon>
        <taxon>Mytilinidiales</taxon>
        <taxon>Mytilinidiaceae</taxon>
        <taxon>Lophium</taxon>
    </lineage>
</organism>
<dbReference type="PANTHER" id="PTHR32266">
    <property type="entry name" value="NICOTIANAMINE SYNTHASE 3"/>
    <property type="match status" value="1"/>
</dbReference>
<keyword evidence="2" id="KW-0808">Transferase</keyword>
<dbReference type="SUPFAM" id="SSF53335">
    <property type="entry name" value="S-adenosyl-L-methionine-dependent methyltransferases"/>
    <property type="match status" value="1"/>
</dbReference>
<keyword evidence="3" id="KW-0949">S-adenosyl-L-methionine</keyword>
<dbReference type="InterPro" id="IPR004298">
    <property type="entry name" value="Nicotian_synth"/>
</dbReference>
<protein>
    <submittedName>
        <fullName evidence="4">Nicotianamine synthase</fullName>
    </submittedName>
</protein>